<evidence type="ECO:0000256" key="1">
    <source>
        <dbReference type="SAM" id="Phobius"/>
    </source>
</evidence>
<keyword evidence="1" id="KW-1133">Transmembrane helix</keyword>
<gene>
    <name evidence="3" type="ORF">ACFOW1_08935</name>
</gene>
<sequence>MQKRWLRIITILFFIGISTIAANAQCSICTKTAQQLGEGPAKSLNTGILYLMFAPLAIMGYIGFRWWKREKEVLESESMSEPTV</sequence>
<feature type="chain" id="PRO_5045966745" evidence="2">
    <location>
        <begin position="25"/>
        <end position="84"/>
    </location>
</feature>
<comment type="caution">
    <text evidence="3">The sequence shown here is derived from an EMBL/GenBank/DDBJ whole genome shotgun (WGS) entry which is preliminary data.</text>
</comment>
<name>A0ABV8PV56_9BACT</name>
<feature type="signal peptide" evidence="2">
    <location>
        <begin position="1"/>
        <end position="24"/>
    </location>
</feature>
<dbReference type="RefSeq" id="WP_379013697.1">
    <property type="nucleotide sequence ID" value="NZ_JBHSDC010000016.1"/>
</dbReference>
<protein>
    <submittedName>
        <fullName evidence="3">Uncharacterized protein</fullName>
    </submittedName>
</protein>
<evidence type="ECO:0000313" key="4">
    <source>
        <dbReference type="Proteomes" id="UP001595906"/>
    </source>
</evidence>
<dbReference type="EMBL" id="JBHSDC010000016">
    <property type="protein sequence ID" value="MFC4232014.1"/>
    <property type="molecule type" value="Genomic_DNA"/>
</dbReference>
<reference evidence="4" key="1">
    <citation type="journal article" date="2019" name="Int. J. Syst. Evol. Microbiol.">
        <title>The Global Catalogue of Microorganisms (GCM) 10K type strain sequencing project: providing services to taxonomists for standard genome sequencing and annotation.</title>
        <authorList>
            <consortium name="The Broad Institute Genomics Platform"/>
            <consortium name="The Broad Institute Genome Sequencing Center for Infectious Disease"/>
            <person name="Wu L."/>
            <person name="Ma J."/>
        </authorList>
    </citation>
    <scope>NUCLEOTIDE SEQUENCE [LARGE SCALE GENOMIC DNA]</scope>
    <source>
        <strain evidence="4">CECT 8010</strain>
    </source>
</reference>
<organism evidence="3 4">
    <name type="scientific">Parasediminibacterium paludis</name>
    <dbReference type="NCBI Taxonomy" id="908966"/>
    <lineage>
        <taxon>Bacteria</taxon>
        <taxon>Pseudomonadati</taxon>
        <taxon>Bacteroidota</taxon>
        <taxon>Chitinophagia</taxon>
        <taxon>Chitinophagales</taxon>
        <taxon>Chitinophagaceae</taxon>
        <taxon>Parasediminibacterium</taxon>
    </lineage>
</organism>
<evidence type="ECO:0000256" key="2">
    <source>
        <dbReference type="SAM" id="SignalP"/>
    </source>
</evidence>
<accession>A0ABV8PV56</accession>
<keyword evidence="2" id="KW-0732">Signal</keyword>
<keyword evidence="1" id="KW-0812">Transmembrane</keyword>
<feature type="transmembrane region" description="Helical" evidence="1">
    <location>
        <begin position="48"/>
        <end position="67"/>
    </location>
</feature>
<proteinExistence type="predicted"/>
<dbReference type="Proteomes" id="UP001595906">
    <property type="component" value="Unassembled WGS sequence"/>
</dbReference>
<evidence type="ECO:0000313" key="3">
    <source>
        <dbReference type="EMBL" id="MFC4232014.1"/>
    </source>
</evidence>
<keyword evidence="4" id="KW-1185">Reference proteome</keyword>
<keyword evidence="1" id="KW-0472">Membrane</keyword>